<gene>
    <name evidence="1" type="ORF">EHT25_06835</name>
</gene>
<keyword evidence="2" id="KW-1185">Reference proteome</keyword>
<dbReference type="EMBL" id="RQJO01000007">
    <property type="protein sequence ID" value="RRB07489.1"/>
    <property type="molecule type" value="Genomic_DNA"/>
</dbReference>
<evidence type="ECO:0000313" key="1">
    <source>
        <dbReference type="EMBL" id="RRB07489.1"/>
    </source>
</evidence>
<sequence length="128" mass="14190">MKSVVALLLVLQMLGSGLLPGFGIDQSTKLVDLLQHFQHHRQTEPDLGFFDFIAMHYGANSDHQKHPNHSHHNLPAVGHTAPAFTAPAMDLFSLTSISVWLPAKTACFRYANLYSFVSVSSLINPPRR</sequence>
<dbReference type="AlphaFoldDB" id="A0A3P1C2L1"/>
<dbReference type="RefSeq" id="WP_124872601.1">
    <property type="nucleotide sequence ID" value="NZ_RQJO01000007.1"/>
</dbReference>
<proteinExistence type="predicted"/>
<dbReference type="OrthoDB" id="825489at2"/>
<comment type="caution">
    <text evidence="1">The sequence shown here is derived from an EMBL/GenBank/DDBJ whole genome shotgun (WGS) entry which is preliminary data.</text>
</comment>
<protein>
    <submittedName>
        <fullName evidence="1">Uncharacterized protein</fullName>
    </submittedName>
</protein>
<dbReference type="Proteomes" id="UP000271925">
    <property type="component" value="Unassembled WGS sequence"/>
</dbReference>
<name>A0A3P1C2L1_9BACT</name>
<accession>A0A3P1C2L1</accession>
<reference evidence="1 2" key="1">
    <citation type="submission" date="2018-11" db="EMBL/GenBank/DDBJ databases">
        <authorList>
            <person name="Zhou Z."/>
            <person name="Wang G."/>
        </authorList>
    </citation>
    <scope>NUCLEOTIDE SEQUENCE [LARGE SCALE GENOMIC DNA]</scope>
    <source>
        <strain evidence="1 2">KCTC52004</strain>
    </source>
</reference>
<organism evidence="1 2">
    <name type="scientific">Larkinella rosea</name>
    <dbReference type="NCBI Taxonomy" id="2025312"/>
    <lineage>
        <taxon>Bacteria</taxon>
        <taxon>Pseudomonadati</taxon>
        <taxon>Bacteroidota</taxon>
        <taxon>Cytophagia</taxon>
        <taxon>Cytophagales</taxon>
        <taxon>Spirosomataceae</taxon>
        <taxon>Larkinella</taxon>
    </lineage>
</organism>
<evidence type="ECO:0000313" key="2">
    <source>
        <dbReference type="Proteomes" id="UP000271925"/>
    </source>
</evidence>